<dbReference type="GO" id="GO:0043565">
    <property type="term" value="F:sequence-specific DNA binding"/>
    <property type="evidence" value="ECO:0007669"/>
    <property type="project" value="TreeGrafter"/>
</dbReference>
<keyword evidence="3" id="KW-1185">Reference proteome</keyword>
<comment type="caution">
    <text evidence="2">The sequence shown here is derived from an EMBL/GenBank/DDBJ whole genome shotgun (WGS) entry which is preliminary data.</text>
</comment>
<dbReference type="Gene3D" id="3.30.70.1290">
    <property type="entry name" value="Transposase IS200-like"/>
    <property type="match status" value="1"/>
</dbReference>
<accession>A0A444IVE5</accession>
<dbReference type="InterPro" id="IPR052715">
    <property type="entry name" value="RAYT_transposase"/>
</dbReference>
<protein>
    <submittedName>
        <fullName evidence="2">Putative transposase</fullName>
    </submittedName>
</protein>
<dbReference type="InterPro" id="IPR002686">
    <property type="entry name" value="Transposase_17"/>
</dbReference>
<sequence length="192" mass="22599">MMLVRGPHPTMSNYRRADVKGGTYFFTVVTFRRRTFLCDEHVRTALRQAIDTTRVTHPFRIDGWVLLPDHLHCMWTLPPDDAAFGVRWSMIKRAVTQQCADTLHRQELMSASMQKRNESTLWQRRFWEHQIQNERDYARHLDYIHYNPVKHGHARTAGQWPWSTFHRYVAAGIYPANWAAASAEQDGDYGEP</sequence>
<dbReference type="NCBIfam" id="NF047646">
    <property type="entry name" value="REP_Tyr_transpos"/>
    <property type="match status" value="1"/>
</dbReference>
<name>A0A444IVE5_9BACT</name>
<feature type="domain" description="Transposase IS200-like" evidence="1">
    <location>
        <begin position="19"/>
        <end position="147"/>
    </location>
</feature>
<dbReference type="GO" id="GO:0004803">
    <property type="term" value="F:transposase activity"/>
    <property type="evidence" value="ECO:0007669"/>
    <property type="project" value="InterPro"/>
</dbReference>
<evidence type="ECO:0000259" key="1">
    <source>
        <dbReference type="SMART" id="SM01321"/>
    </source>
</evidence>
<dbReference type="SMART" id="SM01321">
    <property type="entry name" value="Y1_Tnp"/>
    <property type="match status" value="1"/>
</dbReference>
<gene>
    <name evidence="2" type="ORF">H206_01500</name>
</gene>
<organism evidence="2 3">
    <name type="scientific">Candidatus Electrothrix aarhusensis</name>
    <dbReference type="NCBI Taxonomy" id="1859131"/>
    <lineage>
        <taxon>Bacteria</taxon>
        <taxon>Pseudomonadati</taxon>
        <taxon>Thermodesulfobacteriota</taxon>
        <taxon>Desulfobulbia</taxon>
        <taxon>Desulfobulbales</taxon>
        <taxon>Desulfobulbaceae</taxon>
        <taxon>Candidatus Electrothrix</taxon>
    </lineage>
</organism>
<dbReference type="GO" id="GO:0006313">
    <property type="term" value="P:DNA transposition"/>
    <property type="evidence" value="ECO:0007669"/>
    <property type="project" value="InterPro"/>
</dbReference>
<reference evidence="2 3" key="1">
    <citation type="submission" date="2017-01" db="EMBL/GenBank/DDBJ databases">
        <title>The cable genome- insights into the physiology and evolution of filamentous bacteria capable of sulfide oxidation via long distance electron transfer.</title>
        <authorList>
            <person name="Schreiber L."/>
            <person name="Bjerg J.T."/>
            <person name="Boggild A."/>
            <person name="Van De Vossenberg J."/>
            <person name="Meysman F."/>
            <person name="Nielsen L.P."/>
            <person name="Schramm A."/>
            <person name="Kjeldsen K.U."/>
        </authorList>
    </citation>
    <scope>NUCLEOTIDE SEQUENCE [LARGE SCALE GENOMIC DNA]</scope>
    <source>
        <strain evidence="2">MCF</strain>
    </source>
</reference>
<proteinExistence type="predicted"/>
<dbReference type="AlphaFoldDB" id="A0A444IVE5"/>
<dbReference type="InterPro" id="IPR036515">
    <property type="entry name" value="Transposase_17_sf"/>
</dbReference>
<dbReference type="PANTHER" id="PTHR36966:SF1">
    <property type="entry name" value="REP-ASSOCIATED TYROSINE TRANSPOSASE"/>
    <property type="match status" value="1"/>
</dbReference>
<dbReference type="SUPFAM" id="SSF143422">
    <property type="entry name" value="Transposase IS200-like"/>
    <property type="match status" value="1"/>
</dbReference>
<dbReference type="Proteomes" id="UP000287853">
    <property type="component" value="Unassembled WGS sequence"/>
</dbReference>
<evidence type="ECO:0000313" key="3">
    <source>
        <dbReference type="Proteomes" id="UP000287853"/>
    </source>
</evidence>
<dbReference type="PANTHER" id="PTHR36966">
    <property type="entry name" value="REP-ASSOCIATED TYROSINE TRANSPOSASE"/>
    <property type="match status" value="1"/>
</dbReference>
<dbReference type="Pfam" id="PF01797">
    <property type="entry name" value="Y1_Tnp"/>
    <property type="match status" value="1"/>
</dbReference>
<evidence type="ECO:0000313" key="2">
    <source>
        <dbReference type="EMBL" id="RWX44585.1"/>
    </source>
</evidence>
<dbReference type="EMBL" id="MTKO01000092">
    <property type="protein sequence ID" value="RWX44585.1"/>
    <property type="molecule type" value="Genomic_DNA"/>
</dbReference>